<dbReference type="EMBL" id="UINC01145786">
    <property type="protein sequence ID" value="SVD36125.1"/>
    <property type="molecule type" value="Genomic_DNA"/>
</dbReference>
<name>A0A382UQP9_9ZZZZ</name>
<dbReference type="AlphaFoldDB" id="A0A382UQP9"/>
<sequence>MDGVKIDWSKELWLGLLFVCVGFTVWPLICYYGGIALGIPYFVDLSLRVWAESRVYGPL</sequence>
<accession>A0A382UQP9</accession>
<feature type="non-terminal residue" evidence="2">
    <location>
        <position position="59"/>
    </location>
</feature>
<reference evidence="2" key="1">
    <citation type="submission" date="2018-05" db="EMBL/GenBank/DDBJ databases">
        <authorList>
            <person name="Lanie J.A."/>
            <person name="Ng W.-L."/>
            <person name="Kazmierczak K.M."/>
            <person name="Andrzejewski T.M."/>
            <person name="Davidsen T.M."/>
            <person name="Wayne K.J."/>
            <person name="Tettelin H."/>
            <person name="Glass J.I."/>
            <person name="Rusch D."/>
            <person name="Podicherti R."/>
            <person name="Tsui H.-C.T."/>
            <person name="Winkler M.E."/>
        </authorList>
    </citation>
    <scope>NUCLEOTIDE SEQUENCE</scope>
</reference>
<keyword evidence="1" id="KW-0812">Transmembrane</keyword>
<feature type="transmembrane region" description="Helical" evidence="1">
    <location>
        <begin position="12"/>
        <end position="43"/>
    </location>
</feature>
<evidence type="ECO:0000256" key="1">
    <source>
        <dbReference type="SAM" id="Phobius"/>
    </source>
</evidence>
<gene>
    <name evidence="2" type="ORF">METZ01_LOCUS388979</name>
</gene>
<keyword evidence="1" id="KW-0472">Membrane</keyword>
<evidence type="ECO:0000313" key="2">
    <source>
        <dbReference type="EMBL" id="SVD36125.1"/>
    </source>
</evidence>
<protein>
    <submittedName>
        <fullName evidence="2">Uncharacterized protein</fullName>
    </submittedName>
</protein>
<keyword evidence="1" id="KW-1133">Transmembrane helix</keyword>
<proteinExistence type="predicted"/>
<organism evidence="2">
    <name type="scientific">marine metagenome</name>
    <dbReference type="NCBI Taxonomy" id="408172"/>
    <lineage>
        <taxon>unclassified sequences</taxon>
        <taxon>metagenomes</taxon>
        <taxon>ecological metagenomes</taxon>
    </lineage>
</organism>